<name>A0A5B1CFV8_9BACT</name>
<keyword evidence="3" id="KW-1185">Reference proteome</keyword>
<protein>
    <submittedName>
        <fullName evidence="2">Uncharacterized protein</fullName>
    </submittedName>
</protein>
<reference evidence="2 3" key="1">
    <citation type="submission" date="2019-08" db="EMBL/GenBank/DDBJ databases">
        <title>Deep-cultivation of Planctomycetes and their phenomic and genomic characterization uncovers novel biology.</title>
        <authorList>
            <person name="Wiegand S."/>
            <person name="Jogler M."/>
            <person name="Boedeker C."/>
            <person name="Pinto D."/>
            <person name="Vollmers J."/>
            <person name="Rivas-Marin E."/>
            <person name="Kohn T."/>
            <person name="Peeters S.H."/>
            <person name="Heuer A."/>
            <person name="Rast P."/>
            <person name="Oberbeckmann S."/>
            <person name="Bunk B."/>
            <person name="Jeske O."/>
            <person name="Meyerdierks A."/>
            <person name="Storesund J.E."/>
            <person name="Kallscheuer N."/>
            <person name="Luecker S."/>
            <person name="Lage O.M."/>
            <person name="Pohl T."/>
            <person name="Merkel B.J."/>
            <person name="Hornburger P."/>
            <person name="Mueller R.-W."/>
            <person name="Bruemmer F."/>
            <person name="Labrenz M."/>
            <person name="Spormann A.M."/>
            <person name="Op Den Camp H."/>
            <person name="Overmann J."/>
            <person name="Amann R."/>
            <person name="Jetten M.S.M."/>
            <person name="Mascher T."/>
            <person name="Medema M.H."/>
            <person name="Devos D.P."/>
            <person name="Kaster A.-K."/>
            <person name="Ovreas L."/>
            <person name="Rohde M."/>
            <person name="Galperin M.Y."/>
            <person name="Jogler C."/>
        </authorList>
    </citation>
    <scope>NUCLEOTIDE SEQUENCE [LARGE SCALE GENOMIC DNA]</scope>
    <source>
        <strain evidence="2 3">LF1</strain>
    </source>
</reference>
<proteinExistence type="predicted"/>
<gene>
    <name evidence="2" type="ORF">LF1_13290</name>
</gene>
<evidence type="ECO:0000313" key="3">
    <source>
        <dbReference type="Proteomes" id="UP000322699"/>
    </source>
</evidence>
<dbReference type="Proteomes" id="UP000322699">
    <property type="component" value="Unassembled WGS sequence"/>
</dbReference>
<accession>A0A5B1CFV8</accession>
<comment type="caution">
    <text evidence="2">The sequence shown here is derived from an EMBL/GenBank/DDBJ whole genome shotgun (WGS) entry which is preliminary data.</text>
</comment>
<feature type="region of interest" description="Disordered" evidence="1">
    <location>
        <begin position="78"/>
        <end position="98"/>
    </location>
</feature>
<evidence type="ECO:0000256" key="1">
    <source>
        <dbReference type="SAM" id="MobiDB-lite"/>
    </source>
</evidence>
<sequence>MPAKRNRNAAEKVLEVTSTLYVVLSEITLASGSRLIDDEIISENSARKFSIGDEKTVENGAFAWISTVSTDLPAIPPGPLANERLIPEPPLQPILRRK</sequence>
<dbReference type="AlphaFoldDB" id="A0A5B1CFV8"/>
<dbReference type="EMBL" id="VRLW01000001">
    <property type="protein sequence ID" value="KAA1258805.1"/>
    <property type="molecule type" value="Genomic_DNA"/>
</dbReference>
<organism evidence="2 3">
    <name type="scientific">Rubripirellula obstinata</name>
    <dbReference type="NCBI Taxonomy" id="406547"/>
    <lineage>
        <taxon>Bacteria</taxon>
        <taxon>Pseudomonadati</taxon>
        <taxon>Planctomycetota</taxon>
        <taxon>Planctomycetia</taxon>
        <taxon>Pirellulales</taxon>
        <taxon>Pirellulaceae</taxon>
        <taxon>Rubripirellula</taxon>
    </lineage>
</organism>
<evidence type="ECO:0000313" key="2">
    <source>
        <dbReference type="EMBL" id="KAA1258805.1"/>
    </source>
</evidence>